<evidence type="ECO:0008006" key="4">
    <source>
        <dbReference type="Google" id="ProtNLM"/>
    </source>
</evidence>
<keyword evidence="3" id="KW-1185">Reference proteome</keyword>
<comment type="caution">
    <text evidence="2">The sequence shown here is derived from an EMBL/GenBank/DDBJ whole genome shotgun (WGS) entry which is preliminary data.</text>
</comment>
<feature type="signal peptide" evidence="1">
    <location>
        <begin position="1"/>
        <end position="21"/>
    </location>
</feature>
<proteinExistence type="predicted"/>
<evidence type="ECO:0000256" key="1">
    <source>
        <dbReference type="SAM" id="SignalP"/>
    </source>
</evidence>
<dbReference type="AlphaFoldDB" id="A0A968KV14"/>
<organism evidence="2 3">
    <name type="scientific">Entomospira culicis</name>
    <dbReference type="NCBI Taxonomy" id="2719989"/>
    <lineage>
        <taxon>Bacteria</taxon>
        <taxon>Pseudomonadati</taxon>
        <taxon>Spirochaetota</taxon>
        <taxon>Spirochaetia</taxon>
        <taxon>Spirochaetales</taxon>
        <taxon>Spirochaetaceae</taxon>
        <taxon>Entomospira</taxon>
    </lineage>
</organism>
<name>A0A968KV14_9SPIO</name>
<feature type="chain" id="PRO_5037743408" description="Lipoprotein" evidence="1">
    <location>
        <begin position="22"/>
        <end position="286"/>
    </location>
</feature>
<dbReference type="RefSeq" id="WP_167695780.1">
    <property type="nucleotide sequence ID" value="NZ_CP118181.1"/>
</dbReference>
<dbReference type="EMBL" id="JAATLM010000001">
    <property type="protein sequence ID" value="NIZ69695.1"/>
    <property type="molecule type" value="Genomic_DNA"/>
</dbReference>
<protein>
    <recommendedName>
        <fullName evidence="4">Lipoprotein</fullName>
    </recommendedName>
</protein>
<evidence type="ECO:0000313" key="3">
    <source>
        <dbReference type="Proteomes" id="UP000778951"/>
    </source>
</evidence>
<dbReference type="PROSITE" id="PS51257">
    <property type="entry name" value="PROKAR_LIPOPROTEIN"/>
    <property type="match status" value="1"/>
</dbReference>
<keyword evidence="1" id="KW-0732">Signal</keyword>
<accession>A0A968KV14</accession>
<dbReference type="Proteomes" id="UP000778951">
    <property type="component" value="Unassembled WGS sequence"/>
</dbReference>
<reference evidence="2" key="1">
    <citation type="submission" date="2020-03" db="EMBL/GenBank/DDBJ databases">
        <title>Spirochaetal bacteria isolated from arthropods constitute a novel genus Entomospira genus novum within the order Spirochaetales.</title>
        <authorList>
            <person name="Grana-Miraglia L."/>
            <person name="Sikutova S."/>
            <person name="Fingerle V."/>
            <person name="Sing A."/>
            <person name="Castillo-Ramirez S."/>
            <person name="Margos G."/>
            <person name="Rudolf I."/>
        </authorList>
    </citation>
    <scope>NUCLEOTIDE SEQUENCE</scope>
    <source>
        <strain evidence="2">BR149</strain>
    </source>
</reference>
<gene>
    <name evidence="2" type="ORF">HCT48_05640</name>
</gene>
<evidence type="ECO:0000313" key="2">
    <source>
        <dbReference type="EMBL" id="NIZ69695.1"/>
    </source>
</evidence>
<sequence length="286" mass="32940">MSRRYYGLGLLLMGIFFLASCANAPKAEQKELNFFPEQADLYLHINVPAFRKLGKALAKDWDKDQKKALSKGMQFTRHVAFYKDEATLMMRAMGTYPQSMVLKELMKSPELTQVDTYTFRMNEPVTNIPKQGETFFDIHIPKSGIMYLSNHLERELKSMQTRSEPNFSPYVRSSFLSTKNAVIYLPDFSKFLQQYMDSTPLPVSIHGLLMSIEPKGSKYQIEALILFSDNAQERRMLMAQSRFISSAFANNKVMQDLSFSEIEEGVLFTFSIKHKDLVNLLSRKKS</sequence>